<comment type="caution">
    <text evidence="1">The sequence shown here is derived from an EMBL/GenBank/DDBJ whole genome shotgun (WGS) entry which is preliminary data.</text>
</comment>
<reference evidence="1" key="1">
    <citation type="journal article" date="2021" name="Environ. Microbiol.">
        <title>Gene family expansions and transcriptome signatures uncover fungal adaptations to wood decay.</title>
        <authorList>
            <person name="Hage H."/>
            <person name="Miyauchi S."/>
            <person name="Viragh M."/>
            <person name="Drula E."/>
            <person name="Min B."/>
            <person name="Chaduli D."/>
            <person name="Navarro D."/>
            <person name="Favel A."/>
            <person name="Norest M."/>
            <person name="Lesage-Meessen L."/>
            <person name="Balint B."/>
            <person name="Merenyi Z."/>
            <person name="de Eugenio L."/>
            <person name="Morin E."/>
            <person name="Martinez A.T."/>
            <person name="Baldrian P."/>
            <person name="Stursova M."/>
            <person name="Martinez M.J."/>
            <person name="Novotny C."/>
            <person name="Magnuson J.K."/>
            <person name="Spatafora J.W."/>
            <person name="Maurice S."/>
            <person name="Pangilinan J."/>
            <person name="Andreopoulos W."/>
            <person name="LaButti K."/>
            <person name="Hundley H."/>
            <person name="Na H."/>
            <person name="Kuo A."/>
            <person name="Barry K."/>
            <person name="Lipzen A."/>
            <person name="Henrissat B."/>
            <person name="Riley R."/>
            <person name="Ahrendt S."/>
            <person name="Nagy L.G."/>
            <person name="Grigoriev I.V."/>
            <person name="Martin F."/>
            <person name="Rosso M.N."/>
        </authorList>
    </citation>
    <scope>NUCLEOTIDE SEQUENCE</scope>
    <source>
        <strain evidence="1">CBS 384.51</strain>
    </source>
</reference>
<gene>
    <name evidence="1" type="ORF">BDY19DRAFT_908368</name>
</gene>
<accession>A0ACB8TWJ8</accession>
<dbReference type="Proteomes" id="UP001055072">
    <property type="component" value="Unassembled WGS sequence"/>
</dbReference>
<keyword evidence="2" id="KW-1185">Reference proteome</keyword>
<name>A0ACB8TWJ8_9APHY</name>
<sequence length="485" mass="53449">MVMDANALKKLSRREIQKLAQREKIKANARTLVIIDQLLEKYPEGVPELSPAPHKSLKAKELEETMEEGVAKVQSETTAATQEKVAEDQSSTATAEVSNAARLPVSGPGSPSLFAFTKNENEPTQPSARNEPQSKEQKEGENDTQEKSESLVLVAGEEVVLKTPREPSVAPVSRISPTRRPYPIDKSSRKSASWPGAFRESDGRHTDTEAVMEHARKLESYLRKAQVEAPSVERPIAGASRAAEHLSSVSGAQRRGSAESKMSQKDRGAYTSSSSGVPDGVTPPQSKRGNRDPTEAQVMLLRQRLAEHMRAAKHWSRVLGETTTILGACNVRNQEVSKRKEEVVVRREEVENSYQRLRNSKRKAEEDEEDEDVSEDQDTSDFVATSDSSSDSPFDGDADPMRALQAVCRGKPVFFRGQYFPGDDSLTLSRVTQGQVKNTTPCTRQKPALILRSLTSVEDGEKVFAAGKKEMPAISMKDYDEDSLP</sequence>
<dbReference type="EMBL" id="MU274924">
    <property type="protein sequence ID" value="KAI0086395.1"/>
    <property type="molecule type" value="Genomic_DNA"/>
</dbReference>
<evidence type="ECO:0000313" key="1">
    <source>
        <dbReference type="EMBL" id="KAI0086395.1"/>
    </source>
</evidence>
<organism evidence="1 2">
    <name type="scientific">Irpex rosettiformis</name>
    <dbReference type="NCBI Taxonomy" id="378272"/>
    <lineage>
        <taxon>Eukaryota</taxon>
        <taxon>Fungi</taxon>
        <taxon>Dikarya</taxon>
        <taxon>Basidiomycota</taxon>
        <taxon>Agaricomycotina</taxon>
        <taxon>Agaricomycetes</taxon>
        <taxon>Polyporales</taxon>
        <taxon>Irpicaceae</taxon>
        <taxon>Irpex</taxon>
    </lineage>
</organism>
<proteinExistence type="predicted"/>
<protein>
    <submittedName>
        <fullName evidence="1">Uncharacterized protein</fullName>
    </submittedName>
</protein>
<evidence type="ECO:0000313" key="2">
    <source>
        <dbReference type="Proteomes" id="UP001055072"/>
    </source>
</evidence>